<comment type="caution">
    <text evidence="2">The sequence shown here is derived from an EMBL/GenBank/DDBJ whole genome shotgun (WGS) entry which is preliminary data.</text>
</comment>
<reference evidence="2 3" key="1">
    <citation type="submission" date="2018-12" db="EMBL/GenBank/DDBJ databases">
        <title>Mangrovimonas spongiae sp. nov., a novel member of the genus Mangrovimonas isolated from marine sponge.</title>
        <authorList>
            <person name="Zhuang L."/>
            <person name="Luo L."/>
        </authorList>
    </citation>
    <scope>NUCLEOTIDE SEQUENCE [LARGE SCALE GENOMIC DNA]</scope>
    <source>
        <strain evidence="2 3">HN-E26</strain>
    </source>
</reference>
<dbReference type="SUPFAM" id="SSF54593">
    <property type="entry name" value="Glyoxalase/Bleomycin resistance protein/Dihydroxybiphenyl dioxygenase"/>
    <property type="match status" value="1"/>
</dbReference>
<dbReference type="PANTHER" id="PTHR39434:SF1">
    <property type="entry name" value="VOC DOMAIN-CONTAINING PROTEIN"/>
    <property type="match status" value="1"/>
</dbReference>
<sequence>MKTPFHLALPCVSIKDTTTFYTNVLKASVGRSAQNWVDVNLYGHQITFTKTGRFNFDYRSYSLGDEVLPSFHFGVILNKDDWNKLYSSLKSNDVSVTNSIDFLAGKTGEHQSFFIKDPNDYTVEFKCFKEPSAIFKE</sequence>
<name>A0A428K680_9FLAO</name>
<dbReference type="InterPro" id="IPR029068">
    <property type="entry name" value="Glyas_Bleomycin-R_OHBP_Dase"/>
</dbReference>
<dbReference type="PANTHER" id="PTHR39434">
    <property type="match status" value="1"/>
</dbReference>
<evidence type="ECO:0000313" key="3">
    <source>
        <dbReference type="Proteomes" id="UP000270620"/>
    </source>
</evidence>
<dbReference type="OrthoDB" id="793940at2"/>
<dbReference type="RefSeq" id="WP_125466916.1">
    <property type="nucleotide sequence ID" value="NZ_RWBG01000001.1"/>
</dbReference>
<dbReference type="InterPro" id="IPR004360">
    <property type="entry name" value="Glyas_Fos-R_dOase_dom"/>
</dbReference>
<dbReference type="Gene3D" id="3.10.180.10">
    <property type="entry name" value="2,3-Dihydroxybiphenyl 1,2-Dioxygenase, domain 1"/>
    <property type="match status" value="1"/>
</dbReference>
<dbReference type="AlphaFoldDB" id="A0A428K680"/>
<evidence type="ECO:0000259" key="1">
    <source>
        <dbReference type="PROSITE" id="PS51819"/>
    </source>
</evidence>
<dbReference type="Pfam" id="PF00903">
    <property type="entry name" value="Glyoxalase"/>
    <property type="match status" value="1"/>
</dbReference>
<organism evidence="2 3">
    <name type="scientific">Mangrovimonas spongiae</name>
    <dbReference type="NCBI Taxonomy" id="2494697"/>
    <lineage>
        <taxon>Bacteria</taxon>
        <taxon>Pseudomonadati</taxon>
        <taxon>Bacteroidota</taxon>
        <taxon>Flavobacteriia</taxon>
        <taxon>Flavobacteriales</taxon>
        <taxon>Flavobacteriaceae</taxon>
        <taxon>Mangrovimonas</taxon>
    </lineage>
</organism>
<dbReference type="PROSITE" id="PS51819">
    <property type="entry name" value="VOC"/>
    <property type="match status" value="1"/>
</dbReference>
<dbReference type="InterPro" id="IPR037523">
    <property type="entry name" value="VOC_core"/>
</dbReference>
<evidence type="ECO:0000313" key="2">
    <source>
        <dbReference type="EMBL" id="RSK41925.1"/>
    </source>
</evidence>
<feature type="domain" description="VOC" evidence="1">
    <location>
        <begin position="3"/>
        <end position="128"/>
    </location>
</feature>
<protein>
    <submittedName>
        <fullName evidence="2">Bleomycin resistance protein</fullName>
    </submittedName>
</protein>
<accession>A0A428K680</accession>
<keyword evidence="3" id="KW-1185">Reference proteome</keyword>
<dbReference type="EMBL" id="RWBG01000001">
    <property type="protein sequence ID" value="RSK41925.1"/>
    <property type="molecule type" value="Genomic_DNA"/>
</dbReference>
<gene>
    <name evidence="2" type="ORF">EJA19_03330</name>
</gene>
<proteinExistence type="predicted"/>
<dbReference type="Proteomes" id="UP000270620">
    <property type="component" value="Unassembled WGS sequence"/>
</dbReference>